<dbReference type="EMBL" id="CP047020">
    <property type="protein sequence ID" value="QHA02395.1"/>
    <property type="molecule type" value="Genomic_DNA"/>
</dbReference>
<dbReference type="Proteomes" id="UP000436138">
    <property type="component" value="Chromosome"/>
</dbReference>
<gene>
    <name evidence="1" type="ORF">GQF42_03005</name>
</gene>
<sequence>MALRFHAQSELAAMLTAGKEEQYLSGFWSMMTRGGRLCGGARGIERCDSVPPVLKAL</sequence>
<accession>A0A6I6N0R8</accession>
<dbReference type="AlphaFoldDB" id="A0A6I6N0R8"/>
<evidence type="ECO:0000313" key="1">
    <source>
        <dbReference type="EMBL" id="QHA02395.1"/>
    </source>
</evidence>
<dbReference type="RefSeq" id="WP_158917347.1">
    <property type="nucleotide sequence ID" value="NZ_CP047020.1"/>
</dbReference>
<organism evidence="1 2">
    <name type="scientific">Streptomyces broussonetiae</name>
    <dbReference type="NCBI Taxonomy" id="2686304"/>
    <lineage>
        <taxon>Bacteria</taxon>
        <taxon>Bacillati</taxon>
        <taxon>Actinomycetota</taxon>
        <taxon>Actinomycetes</taxon>
        <taxon>Kitasatosporales</taxon>
        <taxon>Streptomycetaceae</taxon>
        <taxon>Streptomyces</taxon>
    </lineage>
</organism>
<keyword evidence="2" id="KW-1185">Reference proteome</keyword>
<dbReference type="KEGG" id="sbro:GQF42_03005"/>
<name>A0A6I6N0R8_9ACTN</name>
<evidence type="ECO:0000313" key="2">
    <source>
        <dbReference type="Proteomes" id="UP000436138"/>
    </source>
</evidence>
<protein>
    <submittedName>
        <fullName evidence="1">Uncharacterized protein</fullName>
    </submittedName>
</protein>
<proteinExistence type="predicted"/>
<reference evidence="1 2" key="1">
    <citation type="submission" date="2019-12" db="EMBL/GenBank/DDBJ databases">
        <title>Streptomyces sp. strain T44 isolated from rhizosphere soil of Broussonetia papyrifera.</title>
        <authorList>
            <person name="Mo P."/>
        </authorList>
    </citation>
    <scope>NUCLEOTIDE SEQUENCE [LARGE SCALE GENOMIC DNA]</scope>
    <source>
        <strain evidence="1 2">T44</strain>
    </source>
</reference>